<dbReference type="InterPro" id="IPR014202">
    <property type="entry name" value="Spore_II_R"/>
</dbReference>
<proteinExistence type="predicted"/>
<organism evidence="1 2">
    <name type="scientific">Desulforamulus aeronauticus DSM 10349</name>
    <dbReference type="NCBI Taxonomy" id="1121421"/>
    <lineage>
        <taxon>Bacteria</taxon>
        <taxon>Bacillati</taxon>
        <taxon>Bacillota</taxon>
        <taxon>Clostridia</taxon>
        <taxon>Eubacteriales</taxon>
        <taxon>Peptococcaceae</taxon>
        <taxon>Desulforamulus</taxon>
    </lineage>
</organism>
<sequence length="195" mass="22351">MRFSIKRILTIMTALAMIAGACFFSYRTYVQQEFASELIRFHVIANSDSYADQSLKLHVRDSIVNEMKVRFRAANNRQEAEQIIVASMDEIKELAQHQIQLEGKQYPVEVKIGDYDFPTKSYGNLTLPAGNYHAVRVIIGEGKGKNWWCVLFPPLCFVDSVDSLKQDERAKGMKVFEKDNVEFRLKSADVLNIFS</sequence>
<accession>A0A1M6QQN3</accession>
<keyword evidence="2" id="KW-1185">Reference proteome</keyword>
<dbReference type="EMBL" id="FRAR01000009">
    <property type="protein sequence ID" value="SHK22561.1"/>
    <property type="molecule type" value="Genomic_DNA"/>
</dbReference>
<name>A0A1M6QQN3_9FIRM</name>
<dbReference type="PROSITE" id="PS51257">
    <property type="entry name" value="PROKAR_LIPOPROTEIN"/>
    <property type="match status" value="1"/>
</dbReference>
<dbReference type="STRING" id="1121421.SAMN02745123_01131"/>
<dbReference type="OrthoDB" id="9793324at2"/>
<gene>
    <name evidence="1" type="ORF">SAMN02745123_01131</name>
</gene>
<dbReference type="Pfam" id="PF09551">
    <property type="entry name" value="Spore_II_R"/>
    <property type="match status" value="1"/>
</dbReference>
<dbReference type="NCBIfam" id="TIGR02837">
    <property type="entry name" value="spore_II_R"/>
    <property type="match status" value="1"/>
</dbReference>
<protein>
    <submittedName>
        <fullName evidence="1">Stage II sporulation protein R</fullName>
    </submittedName>
</protein>
<dbReference type="AlphaFoldDB" id="A0A1M6QQN3"/>
<dbReference type="Proteomes" id="UP000183997">
    <property type="component" value="Unassembled WGS sequence"/>
</dbReference>
<evidence type="ECO:0000313" key="1">
    <source>
        <dbReference type="EMBL" id="SHK22561.1"/>
    </source>
</evidence>
<reference evidence="2" key="1">
    <citation type="submission" date="2016-11" db="EMBL/GenBank/DDBJ databases">
        <authorList>
            <person name="Varghese N."/>
            <person name="Submissions S."/>
        </authorList>
    </citation>
    <scope>NUCLEOTIDE SEQUENCE [LARGE SCALE GENOMIC DNA]</scope>
    <source>
        <strain evidence="2">DSM 10349</strain>
    </source>
</reference>
<evidence type="ECO:0000313" key="2">
    <source>
        <dbReference type="Proteomes" id="UP000183997"/>
    </source>
</evidence>